<dbReference type="EMBL" id="CP001854">
    <property type="protein sequence ID" value="ADB53467.1"/>
    <property type="molecule type" value="Genomic_DNA"/>
</dbReference>
<proteinExistence type="predicted"/>
<gene>
    <name evidence="2" type="ordered locus">Cwoe_5056</name>
</gene>
<dbReference type="Proteomes" id="UP000008229">
    <property type="component" value="Chromosome"/>
</dbReference>
<dbReference type="Gene3D" id="3.60.15.10">
    <property type="entry name" value="Ribonuclease Z/Hydroxyacylglutathione hydrolase-like"/>
    <property type="match status" value="1"/>
</dbReference>
<name>D3FD75_CONWI</name>
<dbReference type="HOGENOM" id="CLU_695819_0_0_11"/>
<feature type="domain" description="Metallo-beta-lactamase" evidence="1">
    <location>
        <begin position="12"/>
        <end position="99"/>
    </location>
</feature>
<dbReference type="eggNOG" id="COG2333">
    <property type="taxonomic scope" value="Bacteria"/>
</dbReference>
<keyword evidence="3" id="KW-1185">Reference proteome</keyword>
<organism evidence="2 3">
    <name type="scientific">Conexibacter woesei (strain DSM 14684 / CCUG 47730 / CIP 108061 / JCM 11494 / NBRC 100937 / ID131577)</name>
    <dbReference type="NCBI Taxonomy" id="469383"/>
    <lineage>
        <taxon>Bacteria</taxon>
        <taxon>Bacillati</taxon>
        <taxon>Actinomycetota</taxon>
        <taxon>Thermoleophilia</taxon>
        <taxon>Solirubrobacterales</taxon>
        <taxon>Conexibacteraceae</taxon>
        <taxon>Conexibacter</taxon>
    </lineage>
</organism>
<evidence type="ECO:0000259" key="1">
    <source>
        <dbReference type="Pfam" id="PF00753"/>
    </source>
</evidence>
<protein>
    <submittedName>
        <fullName evidence="2">Beta-lactamase domain protein</fullName>
    </submittedName>
</protein>
<dbReference type="STRING" id="469383.Cwoe_5056"/>
<dbReference type="PANTHER" id="PTHR30619:SF1">
    <property type="entry name" value="RECOMBINATION PROTEIN 2"/>
    <property type="match status" value="1"/>
</dbReference>
<dbReference type="InterPro" id="IPR052159">
    <property type="entry name" value="Competence_DNA_uptake"/>
</dbReference>
<dbReference type="SUPFAM" id="SSF56281">
    <property type="entry name" value="Metallo-hydrolase/oxidoreductase"/>
    <property type="match status" value="1"/>
</dbReference>
<dbReference type="InterPro" id="IPR036866">
    <property type="entry name" value="RibonucZ/Hydroxyglut_hydro"/>
</dbReference>
<evidence type="ECO:0000313" key="2">
    <source>
        <dbReference type="EMBL" id="ADB53467.1"/>
    </source>
</evidence>
<dbReference type="KEGG" id="cwo:Cwoe_5056"/>
<sequence>MPDTMTFQFLDVGMGDSTLVQIRRRDERFDRLVLVDCGERRTPLGVAPADALAYLTRAIGENSHARRRRRPYIDYLIITHPDGDHYNRVPDLLDATFPHYPTRRLRIGDLYYGGNAAEYGRLITRTLVGRVNALDGLDPMSQNYHSRVDGANRLIAWRTFGDVNLYVLSANWPSRGTRDRNVKSIVLMFELDGQKVILTGDATRATERHILRDVVGRDPSEVSCHALKLGHHGSNGSTSDAWVAATAPFAIFASGDQVWAHPYCRPICKFIDGDHLRRQFRTNSYYTCGDLGRYFNNRTRLAIGMNLFYEVARRRERLYDEDAQRNVWARRGTVYGVQWALSIVPRRRFELLRTDTCRPQDANVNRPFDCAAAVLGDGRRDELLALIDVLPAATDPAPA</sequence>
<reference evidence="3" key="2">
    <citation type="submission" date="2010-01" db="EMBL/GenBank/DDBJ databases">
        <title>The complete genome of Conexibacter woesei DSM 14684.</title>
        <authorList>
            <consortium name="US DOE Joint Genome Institute (JGI-PGF)"/>
            <person name="Lucas S."/>
            <person name="Copeland A."/>
            <person name="Lapidus A."/>
            <person name="Glavina del Rio T."/>
            <person name="Dalin E."/>
            <person name="Tice H."/>
            <person name="Bruce D."/>
            <person name="Goodwin L."/>
            <person name="Pitluck S."/>
            <person name="Kyrpides N."/>
            <person name="Mavromatis K."/>
            <person name="Ivanova N."/>
            <person name="Mikhailova N."/>
            <person name="Chertkov O."/>
            <person name="Brettin T."/>
            <person name="Detter J.C."/>
            <person name="Han C."/>
            <person name="Larimer F."/>
            <person name="Land M."/>
            <person name="Hauser L."/>
            <person name="Markowitz V."/>
            <person name="Cheng J.-F."/>
            <person name="Hugenholtz P."/>
            <person name="Woyke T."/>
            <person name="Wu D."/>
            <person name="Pukall R."/>
            <person name="Steenblock K."/>
            <person name="Schneider S."/>
            <person name="Klenk H.-P."/>
            <person name="Eisen J.A."/>
        </authorList>
    </citation>
    <scope>NUCLEOTIDE SEQUENCE [LARGE SCALE GENOMIC DNA]</scope>
    <source>
        <strain evidence="3">DSM 14684 / CIP 108061 / JCM 11494 / NBRC 100937 / ID131577</strain>
    </source>
</reference>
<reference evidence="2 3" key="1">
    <citation type="journal article" date="2010" name="Stand. Genomic Sci.">
        <title>Complete genome sequence of Conexibacter woesei type strain (ID131577).</title>
        <authorList>
            <person name="Pukall R."/>
            <person name="Lapidus A."/>
            <person name="Glavina Del Rio T."/>
            <person name="Copeland A."/>
            <person name="Tice H."/>
            <person name="Cheng J.-F."/>
            <person name="Lucas S."/>
            <person name="Chen F."/>
            <person name="Nolan M."/>
            <person name="Bruce D."/>
            <person name="Goodwin L."/>
            <person name="Pitluck S."/>
            <person name="Mavromatis K."/>
            <person name="Ivanova N."/>
            <person name="Ovchinnikova G."/>
            <person name="Pati A."/>
            <person name="Chen A."/>
            <person name="Palaniappan K."/>
            <person name="Land M."/>
            <person name="Hauser L."/>
            <person name="Chang Y.-J."/>
            <person name="Jeffries C.D."/>
            <person name="Chain P."/>
            <person name="Meincke L."/>
            <person name="Sims D."/>
            <person name="Brettin T."/>
            <person name="Detter J.C."/>
            <person name="Rohde M."/>
            <person name="Goeker M."/>
            <person name="Bristow J."/>
            <person name="Eisen J.A."/>
            <person name="Markowitz V."/>
            <person name="Kyrpides N.C."/>
            <person name="Klenk H.-P."/>
            <person name="Hugenholtz P."/>
        </authorList>
    </citation>
    <scope>NUCLEOTIDE SEQUENCE [LARGE SCALE GENOMIC DNA]</scope>
    <source>
        <strain evidence="3">DSM 14684 / CIP 108061 / JCM 11494 / NBRC 100937 / ID131577</strain>
    </source>
</reference>
<dbReference type="OrthoDB" id="9783680at2"/>
<dbReference type="PANTHER" id="PTHR30619">
    <property type="entry name" value="DNA INTERNALIZATION/COMPETENCE PROTEIN COMEC/REC2"/>
    <property type="match status" value="1"/>
</dbReference>
<evidence type="ECO:0000313" key="3">
    <source>
        <dbReference type="Proteomes" id="UP000008229"/>
    </source>
</evidence>
<dbReference type="RefSeq" id="WP_012936518.1">
    <property type="nucleotide sequence ID" value="NC_013739.1"/>
</dbReference>
<accession>D3FD75</accession>
<dbReference type="AlphaFoldDB" id="D3FD75"/>
<dbReference type="Pfam" id="PF00753">
    <property type="entry name" value="Lactamase_B"/>
    <property type="match status" value="1"/>
</dbReference>
<dbReference type="InterPro" id="IPR001279">
    <property type="entry name" value="Metallo-B-lactamas"/>
</dbReference>